<dbReference type="Proteomes" id="UP000250043">
    <property type="component" value="Unassembled WGS sequence"/>
</dbReference>
<accession>A0A8E2AJK2</accession>
<dbReference type="AlphaFoldDB" id="A0A8E2AJK2"/>
<evidence type="ECO:0000313" key="2">
    <source>
        <dbReference type="EMBL" id="OCH84559.1"/>
    </source>
</evidence>
<feature type="compositionally biased region" description="Basic and acidic residues" evidence="1">
    <location>
        <begin position="306"/>
        <end position="315"/>
    </location>
</feature>
<reference evidence="2 3" key="1">
    <citation type="submission" date="2016-07" db="EMBL/GenBank/DDBJ databases">
        <title>Draft genome of the white-rot fungus Obba rivulosa 3A-2.</title>
        <authorList>
            <consortium name="DOE Joint Genome Institute"/>
            <person name="Miettinen O."/>
            <person name="Riley R."/>
            <person name="Acob R."/>
            <person name="Barry K."/>
            <person name="Cullen D."/>
            <person name="De Vries R."/>
            <person name="Hainaut M."/>
            <person name="Hatakka A."/>
            <person name="Henrissat B."/>
            <person name="Hilden K."/>
            <person name="Kuo R."/>
            <person name="Labutti K."/>
            <person name="Lipzen A."/>
            <person name="Makela M.R."/>
            <person name="Sandor L."/>
            <person name="Spatafora J.W."/>
            <person name="Grigoriev I.V."/>
            <person name="Hibbett D.S."/>
        </authorList>
    </citation>
    <scope>NUCLEOTIDE SEQUENCE [LARGE SCALE GENOMIC DNA]</scope>
    <source>
        <strain evidence="2 3">3A-2</strain>
    </source>
</reference>
<evidence type="ECO:0000256" key="1">
    <source>
        <dbReference type="SAM" id="MobiDB-lite"/>
    </source>
</evidence>
<name>A0A8E2AJK2_9APHY</name>
<feature type="compositionally biased region" description="Basic and acidic residues" evidence="1">
    <location>
        <begin position="346"/>
        <end position="361"/>
    </location>
</feature>
<evidence type="ECO:0000313" key="3">
    <source>
        <dbReference type="Proteomes" id="UP000250043"/>
    </source>
</evidence>
<keyword evidence="3" id="KW-1185">Reference proteome</keyword>
<feature type="region of interest" description="Disordered" evidence="1">
    <location>
        <begin position="209"/>
        <end position="370"/>
    </location>
</feature>
<feature type="compositionally biased region" description="Low complexity" evidence="1">
    <location>
        <begin position="78"/>
        <end position="91"/>
    </location>
</feature>
<gene>
    <name evidence="2" type="ORF">OBBRIDRAFT_395802</name>
</gene>
<protein>
    <submittedName>
        <fullName evidence="2">Uncharacterized protein</fullName>
    </submittedName>
</protein>
<sequence length="370" mass="39953">MSNTTATNSVLGKRKRATEEYATDTAPGSRAREYISMYIPDNRSQAAASALPSRTRRRMDKADDASSVKSRHEAATDAQRATGSAATRSASVQSVTPRERTEPMAADMALPLKFHQECRQGQVRSVATLTAFPIPPKLYRKAWNKLPGRFRRKMEAIGGGAASRARQGTADGVAPGNQNGLCTSHECEREKTADVGMRKLGGHEELHIERRAGGVTGAEELSQPADKGPLYDRTVEAAAPHSQSTSERIRTSAADSKSTAKRGAENHAGEPPERLKTHQRGLDRNGGASRSEPGKRKRVDGDDCNEDGRPAKRPLDGTTSGRAATRAKSAVRGSMHNIDPAIESGSDQRTRRSSRLADKASAKSQQHRLQ</sequence>
<feature type="compositionally biased region" description="Basic and acidic residues" evidence="1">
    <location>
        <begin position="262"/>
        <end position="283"/>
    </location>
</feature>
<dbReference type="EMBL" id="KV722659">
    <property type="protein sequence ID" value="OCH84559.1"/>
    <property type="molecule type" value="Genomic_DNA"/>
</dbReference>
<feature type="compositionally biased region" description="Basic and acidic residues" evidence="1">
    <location>
        <begin position="60"/>
        <end position="75"/>
    </location>
</feature>
<proteinExistence type="predicted"/>
<feature type="compositionally biased region" description="Polar residues" evidence="1">
    <location>
        <begin position="1"/>
        <end position="10"/>
    </location>
</feature>
<feature type="region of interest" description="Disordered" evidence="1">
    <location>
        <begin position="1"/>
        <end position="101"/>
    </location>
</feature>
<organism evidence="2 3">
    <name type="scientific">Obba rivulosa</name>
    <dbReference type="NCBI Taxonomy" id="1052685"/>
    <lineage>
        <taxon>Eukaryota</taxon>
        <taxon>Fungi</taxon>
        <taxon>Dikarya</taxon>
        <taxon>Basidiomycota</taxon>
        <taxon>Agaricomycotina</taxon>
        <taxon>Agaricomycetes</taxon>
        <taxon>Polyporales</taxon>
        <taxon>Gelatoporiaceae</taxon>
        <taxon>Obba</taxon>
    </lineage>
</organism>